<evidence type="ECO:0000313" key="4">
    <source>
        <dbReference type="Proteomes" id="UP001601948"/>
    </source>
</evidence>
<feature type="region of interest" description="Disordered" evidence="1">
    <location>
        <begin position="20"/>
        <end position="40"/>
    </location>
</feature>
<dbReference type="Proteomes" id="UP001601948">
    <property type="component" value="Unassembled WGS sequence"/>
</dbReference>
<evidence type="ECO:0000256" key="1">
    <source>
        <dbReference type="SAM" id="MobiDB-lite"/>
    </source>
</evidence>
<dbReference type="CDD" id="cd05403">
    <property type="entry name" value="NT_KNTase_like"/>
    <property type="match status" value="1"/>
</dbReference>
<comment type="caution">
    <text evidence="3">The sequence shown here is derived from an EMBL/GenBank/DDBJ whole genome shotgun (WGS) entry which is preliminary data.</text>
</comment>
<proteinExistence type="predicted"/>
<protein>
    <submittedName>
        <fullName evidence="3">Nucleotidyltransferase domain-containing protein</fullName>
    </submittedName>
</protein>
<evidence type="ECO:0000313" key="3">
    <source>
        <dbReference type="EMBL" id="MFF3228845.1"/>
    </source>
</evidence>
<feature type="domain" description="Polymerase beta nucleotidyltransferase" evidence="2">
    <location>
        <begin position="55"/>
        <end position="99"/>
    </location>
</feature>
<gene>
    <name evidence="3" type="ORF">ACFYV7_39050</name>
</gene>
<dbReference type="EMBL" id="JBIAPI010000016">
    <property type="protein sequence ID" value="MFF3228845.1"/>
    <property type="molecule type" value="Genomic_DNA"/>
</dbReference>
<sequence length="179" mass="19908">MAAAVRWDWISYAAEISHRRSPQERHMRHDDQQNNNPIAVSPERSATINEIINRVTQWAAHNQDVAGLLLVGSCARQAARPDSDIDIVLLTTDEYRYTDTAWAAELALGTLIRTCRWGPITEQRFATSAGLEVEINIGSPEWANTHPTDPGTHRVVTDGAKPLYDPTGILANLLRTCRA</sequence>
<dbReference type="InterPro" id="IPR041633">
    <property type="entry name" value="Polbeta"/>
</dbReference>
<accession>A0ABW6R7Z2</accession>
<dbReference type="InterPro" id="IPR043519">
    <property type="entry name" value="NT_sf"/>
</dbReference>
<reference evidence="3 4" key="1">
    <citation type="submission" date="2024-10" db="EMBL/GenBank/DDBJ databases">
        <title>The Natural Products Discovery Center: Release of the First 8490 Sequenced Strains for Exploring Actinobacteria Biosynthetic Diversity.</title>
        <authorList>
            <person name="Kalkreuter E."/>
            <person name="Kautsar S.A."/>
            <person name="Yang D."/>
            <person name="Bader C.D."/>
            <person name="Teijaro C.N."/>
            <person name="Fluegel L."/>
            <person name="Davis C.M."/>
            <person name="Simpson J.R."/>
            <person name="Lauterbach L."/>
            <person name="Steele A.D."/>
            <person name="Gui C."/>
            <person name="Meng S."/>
            <person name="Li G."/>
            <person name="Viehrig K."/>
            <person name="Ye F."/>
            <person name="Su P."/>
            <person name="Kiefer A.F."/>
            <person name="Nichols A."/>
            <person name="Cepeda A.J."/>
            <person name="Yan W."/>
            <person name="Fan B."/>
            <person name="Jiang Y."/>
            <person name="Adhikari A."/>
            <person name="Zheng C.-J."/>
            <person name="Schuster L."/>
            <person name="Cowan T.M."/>
            <person name="Smanski M.J."/>
            <person name="Chevrette M.G."/>
            <person name="De Carvalho L.P.S."/>
            <person name="Shen B."/>
        </authorList>
    </citation>
    <scope>NUCLEOTIDE SEQUENCE [LARGE SCALE GENOMIC DNA]</scope>
    <source>
        <strain evidence="3 4">NPDC003040</strain>
    </source>
</reference>
<dbReference type="Gene3D" id="3.30.460.10">
    <property type="entry name" value="Beta Polymerase, domain 2"/>
    <property type="match status" value="1"/>
</dbReference>
<feature type="compositionally biased region" description="Basic and acidic residues" evidence="1">
    <location>
        <begin position="20"/>
        <end position="32"/>
    </location>
</feature>
<dbReference type="RefSeq" id="WP_387725965.1">
    <property type="nucleotide sequence ID" value="NZ_JBIAPI010000016.1"/>
</dbReference>
<organism evidence="3 4">
    <name type="scientific">Nocardia suismassiliense</name>
    <dbReference type="NCBI Taxonomy" id="2077092"/>
    <lineage>
        <taxon>Bacteria</taxon>
        <taxon>Bacillati</taxon>
        <taxon>Actinomycetota</taxon>
        <taxon>Actinomycetes</taxon>
        <taxon>Mycobacteriales</taxon>
        <taxon>Nocardiaceae</taxon>
        <taxon>Nocardia</taxon>
    </lineage>
</organism>
<dbReference type="SUPFAM" id="SSF81301">
    <property type="entry name" value="Nucleotidyltransferase"/>
    <property type="match status" value="1"/>
</dbReference>
<dbReference type="Pfam" id="PF18765">
    <property type="entry name" value="Polbeta"/>
    <property type="match status" value="1"/>
</dbReference>
<keyword evidence="4" id="KW-1185">Reference proteome</keyword>
<evidence type="ECO:0000259" key="2">
    <source>
        <dbReference type="Pfam" id="PF18765"/>
    </source>
</evidence>
<name>A0ABW6R7Z2_9NOCA</name>